<dbReference type="Proteomes" id="UP000076727">
    <property type="component" value="Unassembled WGS sequence"/>
</dbReference>
<name>A0A165SD39_9APHY</name>
<evidence type="ECO:0000313" key="3">
    <source>
        <dbReference type="EMBL" id="KZT71819.1"/>
    </source>
</evidence>
<dbReference type="STRING" id="1314783.A0A165SD39"/>
<feature type="domain" description="F-box" evidence="2">
    <location>
        <begin position="37"/>
        <end position="86"/>
    </location>
</feature>
<dbReference type="CDD" id="cd09917">
    <property type="entry name" value="F-box_SF"/>
    <property type="match status" value="1"/>
</dbReference>
<dbReference type="OrthoDB" id="2322499at2759"/>
<dbReference type="Pfam" id="PF12937">
    <property type="entry name" value="F-box-like"/>
    <property type="match status" value="1"/>
</dbReference>
<dbReference type="SUPFAM" id="SSF81383">
    <property type="entry name" value="F-box domain"/>
    <property type="match status" value="1"/>
</dbReference>
<dbReference type="PROSITE" id="PS50181">
    <property type="entry name" value="FBOX"/>
    <property type="match status" value="1"/>
</dbReference>
<protein>
    <recommendedName>
        <fullName evidence="2">F-box domain-containing protein</fullName>
    </recommendedName>
</protein>
<proteinExistence type="predicted"/>
<dbReference type="SMART" id="SM00256">
    <property type="entry name" value="FBOX"/>
    <property type="match status" value="1"/>
</dbReference>
<evidence type="ECO:0000256" key="1">
    <source>
        <dbReference type="SAM" id="MobiDB-lite"/>
    </source>
</evidence>
<dbReference type="InterPro" id="IPR036047">
    <property type="entry name" value="F-box-like_dom_sf"/>
</dbReference>
<dbReference type="AlphaFoldDB" id="A0A165SD39"/>
<gene>
    <name evidence="3" type="ORF">DAEQUDRAFT_687224</name>
</gene>
<keyword evidence="4" id="KW-1185">Reference proteome</keyword>
<dbReference type="InterPro" id="IPR001810">
    <property type="entry name" value="F-box_dom"/>
</dbReference>
<accession>A0A165SD39</accession>
<sequence length="652" mass="75374">MPQKKAASAAGRNPAATQAASRNGNGRKNVRGKRGGLKDMPSMPLDILLEIFRNLEPRDLLNLARTTRPFREFLMNRDSASMWKASRANIEGLPDCPPYLSEPAYANLVFFSYCHNCFKSNVQTVLWEFSKRYCPACTLRFTQSFKDIKISSRYDWVIFHIKAPDLGIFSLALANDRNELYHCPQLDEIKLIWEALYHDKAAWTAYVAEQRKRIRAVSRHAELCRAWDRQRAANRSAQLHEIRKQRLETIVAKLRDLGWGEELDRISAQAYHPLCYHAQVRPPKPLTDRAWTKIQNEVVTHMQEIKDTRLRTERRELIYKRLVRLKALLTKVRSAPPKRTAEDEYKPKFQDLAMMPEIRELIEAPNEVTDCDALQVLLPKLPALEERWRQECRAELMTLLSKSVEAPDGVDPLELAATVFQCKDCARLLQYPVVLSHECRVVSPLHEMEAQHGDYVKCAMEICDTLPWSVSSITISRYFWRAGRIVRMCGKDPAATTQKEMDEADVRLVYQGSTPESVVMSWRRAIKCMHRVYEYDAAPGCWKMATEEEKAAVKVREDEVKADMPGTARLPLWRCGHCDISRPYCWSFKFTLEVMKHHLRKKHAIEDPTVENGDMYLHPDNDTELEPISIREISTYEGMDNALFWSGVGIRF</sequence>
<evidence type="ECO:0000313" key="4">
    <source>
        <dbReference type="Proteomes" id="UP000076727"/>
    </source>
</evidence>
<dbReference type="EMBL" id="KV429044">
    <property type="protein sequence ID" value="KZT71819.1"/>
    <property type="molecule type" value="Genomic_DNA"/>
</dbReference>
<reference evidence="3 4" key="1">
    <citation type="journal article" date="2016" name="Mol. Biol. Evol.">
        <title>Comparative Genomics of Early-Diverging Mushroom-Forming Fungi Provides Insights into the Origins of Lignocellulose Decay Capabilities.</title>
        <authorList>
            <person name="Nagy L.G."/>
            <person name="Riley R."/>
            <person name="Tritt A."/>
            <person name="Adam C."/>
            <person name="Daum C."/>
            <person name="Floudas D."/>
            <person name="Sun H."/>
            <person name="Yadav J.S."/>
            <person name="Pangilinan J."/>
            <person name="Larsson K.H."/>
            <person name="Matsuura K."/>
            <person name="Barry K."/>
            <person name="Labutti K."/>
            <person name="Kuo R."/>
            <person name="Ohm R.A."/>
            <person name="Bhattacharya S.S."/>
            <person name="Shirouzu T."/>
            <person name="Yoshinaga Y."/>
            <person name="Martin F.M."/>
            <person name="Grigoriev I.V."/>
            <person name="Hibbett D.S."/>
        </authorList>
    </citation>
    <scope>NUCLEOTIDE SEQUENCE [LARGE SCALE GENOMIC DNA]</scope>
    <source>
        <strain evidence="3 4">L-15889</strain>
    </source>
</reference>
<organism evidence="3 4">
    <name type="scientific">Daedalea quercina L-15889</name>
    <dbReference type="NCBI Taxonomy" id="1314783"/>
    <lineage>
        <taxon>Eukaryota</taxon>
        <taxon>Fungi</taxon>
        <taxon>Dikarya</taxon>
        <taxon>Basidiomycota</taxon>
        <taxon>Agaricomycotina</taxon>
        <taxon>Agaricomycetes</taxon>
        <taxon>Polyporales</taxon>
        <taxon>Fomitopsis</taxon>
    </lineage>
</organism>
<feature type="region of interest" description="Disordered" evidence="1">
    <location>
        <begin position="1"/>
        <end position="38"/>
    </location>
</feature>
<evidence type="ECO:0000259" key="2">
    <source>
        <dbReference type="PROSITE" id="PS50181"/>
    </source>
</evidence>